<sequence>MGFLDSLKKPVSIKSSLPKFSRSASSLSSRSHPISSRPFQELPPELFATTKPIFKILQAQANKVYFQSSNTEAVWNIKDSSGHFFEATSISLVGSHIIIADSSARAVNVSIIDSSSNINQCEISSVGEFLQFNKGQLSVTCNDFPLLEKFKRLCMISIFEFISTYKALTGTIISSYGLRMSDMHVILNSPFNFKDWCEVYIDGQGWVKVWCHIDKVSKNNNPKTNSDHDAKGKYQIRFYRDDKSTSSKNCVFFIPDNEYVQDIFFYNANSAEPSKSMNEFFEGLQMIKLVGNVRFCSDTDLTDIMDNGSVYSSANNGSGDSSSAALNNESPNTTPKSRTFFSPKGHKRNSSHVSSLTSRSAKKPITNFTTRTNGLLIRPLPHHGVHHLEAMIRFIIPLMDCARLYGRPVQFKTDRTDMNSLMFGLPKLPSVDYFAQEEIAHLMTQDFNPLKEEDTDDTMALTMSRFTGYLQERTTKVPKRNMELNFRTFGDVMGIYNSTRERSKLSSMADEDNSMKELSLSDKSNVSSDTTNVMNQLQVNAHKYPNSMCERPIVASTSPLA</sequence>
<evidence type="ECO:0000259" key="2">
    <source>
        <dbReference type="Pfam" id="PF25381"/>
    </source>
</evidence>
<feature type="region of interest" description="Disordered" evidence="1">
    <location>
        <begin position="314"/>
        <end position="364"/>
    </location>
</feature>
<feature type="compositionally biased region" description="Polar residues" evidence="1">
    <location>
        <begin position="329"/>
        <end position="340"/>
    </location>
</feature>
<proteinExistence type="predicted"/>
<dbReference type="InterPro" id="IPR058155">
    <property type="entry name" value="Skg3/CAF120-like_PH"/>
</dbReference>
<keyword evidence="4" id="KW-1185">Reference proteome</keyword>
<dbReference type="RefSeq" id="XP_056077518.1">
    <property type="nucleotide sequence ID" value="XM_056223506.1"/>
</dbReference>
<feature type="domain" description="Skg3/CAF120-like PH-like" evidence="2">
    <location>
        <begin position="370"/>
        <end position="423"/>
    </location>
</feature>
<dbReference type="Pfam" id="PF25381">
    <property type="entry name" value="PH_26"/>
    <property type="match status" value="2"/>
</dbReference>
<dbReference type="EMBL" id="OX365766">
    <property type="protein sequence ID" value="CAI4034397.1"/>
    <property type="molecule type" value="Genomic_DNA"/>
</dbReference>
<evidence type="ECO:0000313" key="4">
    <source>
        <dbReference type="Proteomes" id="UP001161438"/>
    </source>
</evidence>
<dbReference type="Proteomes" id="UP001161438">
    <property type="component" value="Chromosome 10"/>
</dbReference>
<accession>A0AA35IQN0</accession>
<reference evidence="3" key="1">
    <citation type="submission" date="2022-10" db="EMBL/GenBank/DDBJ databases">
        <authorList>
            <person name="Byrne P K."/>
        </authorList>
    </citation>
    <scope>NUCLEOTIDE SEQUENCE</scope>
    <source>
        <strain evidence="3">IFO1815</strain>
    </source>
</reference>
<gene>
    <name evidence="3" type="primary">SMKI10G1870</name>
    <name evidence="3" type="ORF">SMKI_10G1870</name>
</gene>
<feature type="region of interest" description="Disordered" evidence="1">
    <location>
        <begin position="503"/>
        <end position="528"/>
    </location>
</feature>
<dbReference type="AlphaFoldDB" id="A0AA35IQN0"/>
<feature type="compositionally biased region" description="Low complexity" evidence="1">
    <location>
        <begin position="314"/>
        <end position="328"/>
    </location>
</feature>
<evidence type="ECO:0000256" key="1">
    <source>
        <dbReference type="SAM" id="MobiDB-lite"/>
    </source>
</evidence>
<dbReference type="GeneID" id="80919214"/>
<organism evidence="3 4">
    <name type="scientific">Saccharomyces mikatae IFO 1815</name>
    <dbReference type="NCBI Taxonomy" id="226126"/>
    <lineage>
        <taxon>Eukaryota</taxon>
        <taxon>Fungi</taxon>
        <taxon>Dikarya</taxon>
        <taxon>Ascomycota</taxon>
        <taxon>Saccharomycotina</taxon>
        <taxon>Saccharomycetes</taxon>
        <taxon>Saccharomycetales</taxon>
        <taxon>Saccharomycetaceae</taxon>
        <taxon>Saccharomyces</taxon>
    </lineage>
</organism>
<name>A0AA35IQN0_SACMI</name>
<protein>
    <recommendedName>
        <fullName evidence="2">Skg3/CAF120-like PH-like domain-containing protein</fullName>
    </recommendedName>
</protein>
<evidence type="ECO:0000313" key="3">
    <source>
        <dbReference type="EMBL" id="CAI4034397.1"/>
    </source>
</evidence>
<feature type="domain" description="Skg3/CAF120-like PH-like" evidence="2">
    <location>
        <begin position="180"/>
        <end position="261"/>
    </location>
</feature>